<evidence type="ECO:0000256" key="1">
    <source>
        <dbReference type="SAM" id="MobiDB-lite"/>
    </source>
</evidence>
<reference evidence="2" key="1">
    <citation type="submission" date="2022-08" db="UniProtKB">
        <authorList>
            <consortium name="EnsemblMetazoa"/>
        </authorList>
    </citation>
    <scope>IDENTIFICATION</scope>
    <source>
        <strain evidence="2">EBRO</strain>
    </source>
</reference>
<dbReference type="EnsemblMetazoa" id="AATE016807-RA">
    <property type="protein sequence ID" value="AATE016807-PA.1"/>
    <property type="gene ID" value="AATE016807"/>
</dbReference>
<feature type="compositionally biased region" description="Low complexity" evidence="1">
    <location>
        <begin position="45"/>
        <end position="61"/>
    </location>
</feature>
<protein>
    <submittedName>
        <fullName evidence="2">Uncharacterized protein</fullName>
    </submittedName>
</protein>
<feature type="compositionally biased region" description="Gly residues" evidence="1">
    <location>
        <begin position="62"/>
        <end position="74"/>
    </location>
</feature>
<name>A0A182JEY2_ANOAO</name>
<dbReference type="VEuPathDB" id="VectorBase:AATE016807"/>
<evidence type="ECO:0000313" key="2">
    <source>
        <dbReference type="EnsemblMetazoa" id="AATE016807-PA.1"/>
    </source>
</evidence>
<accession>A0A182JEY2</accession>
<proteinExistence type="predicted"/>
<sequence length="110" mass="11410">MVNGSNHFQIYHSTVKHERGVRCGVGQGAVGGCVRGSVGSCVRGSVGSSVRGSVGSSVRGSVGSGVRGSVGGYVGRRQGYGRSGRVCQRHQRLGGRRGDGQESNKDLYKE</sequence>
<dbReference type="AlphaFoldDB" id="A0A182JEY2"/>
<feature type="compositionally biased region" description="Basic and acidic residues" evidence="1">
    <location>
        <begin position="96"/>
        <end position="110"/>
    </location>
</feature>
<feature type="region of interest" description="Disordered" evidence="1">
    <location>
        <begin position="45"/>
        <end position="110"/>
    </location>
</feature>
<organism evidence="2">
    <name type="scientific">Anopheles atroparvus</name>
    <name type="common">European mosquito</name>
    <dbReference type="NCBI Taxonomy" id="41427"/>
    <lineage>
        <taxon>Eukaryota</taxon>
        <taxon>Metazoa</taxon>
        <taxon>Ecdysozoa</taxon>
        <taxon>Arthropoda</taxon>
        <taxon>Hexapoda</taxon>
        <taxon>Insecta</taxon>
        <taxon>Pterygota</taxon>
        <taxon>Neoptera</taxon>
        <taxon>Endopterygota</taxon>
        <taxon>Diptera</taxon>
        <taxon>Nematocera</taxon>
        <taxon>Culicoidea</taxon>
        <taxon>Culicidae</taxon>
        <taxon>Anophelinae</taxon>
        <taxon>Anopheles</taxon>
    </lineage>
</organism>